<dbReference type="GO" id="GO:0006412">
    <property type="term" value="P:translation"/>
    <property type="evidence" value="ECO:0007669"/>
    <property type="project" value="InterPro"/>
</dbReference>
<dbReference type="Proteomes" id="UP000319731">
    <property type="component" value="Unassembled WGS sequence"/>
</dbReference>
<dbReference type="OrthoDB" id="416470at2759"/>
<comment type="caution">
    <text evidence="1">The sequence shown here is derived from an EMBL/GenBank/DDBJ whole genome shotgun (WGS) entry which is preliminary data.</text>
</comment>
<dbReference type="EMBL" id="QEAO01000012">
    <property type="protein sequence ID" value="TPX34737.1"/>
    <property type="molecule type" value="Genomic_DNA"/>
</dbReference>
<protein>
    <submittedName>
        <fullName evidence="1">Uncharacterized protein</fullName>
    </submittedName>
</protein>
<reference evidence="1 2" key="1">
    <citation type="journal article" date="2019" name="Sci. Rep.">
        <title>Comparative genomics of chytrid fungi reveal insights into the obligate biotrophic and pathogenic lifestyle of Synchytrium endobioticum.</title>
        <authorList>
            <person name="van de Vossenberg B.T.L.H."/>
            <person name="Warris S."/>
            <person name="Nguyen H.D.T."/>
            <person name="van Gent-Pelzer M.P.E."/>
            <person name="Joly D.L."/>
            <person name="van de Geest H.C."/>
            <person name="Bonants P.J.M."/>
            <person name="Smith D.S."/>
            <person name="Levesque C.A."/>
            <person name="van der Lee T.A.J."/>
        </authorList>
    </citation>
    <scope>NUCLEOTIDE SEQUENCE [LARGE SCALE GENOMIC DNA]</scope>
    <source>
        <strain evidence="1 2">JEL517</strain>
    </source>
</reference>
<dbReference type="SUPFAM" id="SSF54843">
    <property type="entry name" value="Ribosomal protein L22"/>
    <property type="match status" value="1"/>
</dbReference>
<dbReference type="GeneID" id="42003937"/>
<keyword evidence="2" id="KW-1185">Reference proteome</keyword>
<dbReference type="InterPro" id="IPR036394">
    <property type="entry name" value="Ribosomal_uL22_sf"/>
</dbReference>
<evidence type="ECO:0000313" key="1">
    <source>
        <dbReference type="EMBL" id="TPX34737.1"/>
    </source>
</evidence>
<organism evidence="1 2">
    <name type="scientific">Synchytrium microbalum</name>
    <dbReference type="NCBI Taxonomy" id="1806994"/>
    <lineage>
        <taxon>Eukaryota</taxon>
        <taxon>Fungi</taxon>
        <taxon>Fungi incertae sedis</taxon>
        <taxon>Chytridiomycota</taxon>
        <taxon>Chytridiomycota incertae sedis</taxon>
        <taxon>Chytridiomycetes</taxon>
        <taxon>Synchytriales</taxon>
        <taxon>Synchytriaceae</taxon>
        <taxon>Synchytrium</taxon>
    </lineage>
</organism>
<name>A0A507C0W5_9FUNG</name>
<accession>A0A507C0W5</accession>
<dbReference type="Gene3D" id="3.90.470.10">
    <property type="entry name" value="Ribosomal protein L22/L17"/>
    <property type="match status" value="1"/>
</dbReference>
<evidence type="ECO:0000313" key="2">
    <source>
        <dbReference type="Proteomes" id="UP000319731"/>
    </source>
</evidence>
<gene>
    <name evidence="1" type="ORF">SmJEL517_g02712</name>
</gene>
<dbReference type="RefSeq" id="XP_031025415.1">
    <property type="nucleotide sequence ID" value="XM_031168640.1"/>
</dbReference>
<dbReference type="GO" id="GO:0005840">
    <property type="term" value="C:ribosome"/>
    <property type="evidence" value="ECO:0007669"/>
    <property type="project" value="InterPro"/>
</dbReference>
<proteinExistence type="predicted"/>
<sequence length="238" mass="27527">MFPKPSSQCMQAIARTSCFRPAINASTHHTLSSSLHTTSITRSKYLNRDFLPENNPDAESQMEAFMARLRHDGGDKIVRIKSLLLHVDTTRLVPFADAIKGLTLDQALLQLRWFQKPAARRFEEKLVEAAVQLGDDGWKLPSTYVAHCMLSQTNEHLSQTHMRKYVKGRGRYGSTPHPLVTCLDFTFQERSSGFQTRKNDPLEWIRLRLRNQQKPYTKTAQEYYEEKRAVRKVKPLYC</sequence>
<dbReference type="GO" id="GO:0003735">
    <property type="term" value="F:structural constituent of ribosome"/>
    <property type="evidence" value="ECO:0007669"/>
    <property type="project" value="InterPro"/>
</dbReference>
<dbReference type="AlphaFoldDB" id="A0A507C0W5"/>